<comment type="subcellular location">
    <subcellularLocation>
        <location evidence="3">Mitochondrion inner membrane</location>
        <topology evidence="3">Peripheral membrane protein</topology>
    </subcellularLocation>
    <subcellularLocation>
        <location evidence="2">Mitochondrion intermembrane space</location>
    </subcellularLocation>
</comment>
<name>A0A364N0Z8_STELY</name>
<evidence type="ECO:0000256" key="13">
    <source>
        <dbReference type="ARBA" id="ARBA00023157"/>
    </source>
</evidence>
<comment type="subunit">
    <text evidence="5">Mammalian complex I is composed of 45 different subunits. This is a component of the iron-sulfur (IP) fragment of the enzyme.</text>
</comment>
<evidence type="ECO:0000256" key="8">
    <source>
        <dbReference type="ARBA" id="ARBA00022660"/>
    </source>
</evidence>
<keyword evidence="10" id="KW-0249">Electron transport</keyword>
<evidence type="ECO:0000256" key="10">
    <source>
        <dbReference type="ARBA" id="ARBA00022982"/>
    </source>
</evidence>
<reference evidence="18" key="1">
    <citation type="submission" date="2018-05" db="EMBL/GenBank/DDBJ databases">
        <title>Draft genome sequence of Stemphylium lycopersici strain CIDEFI 213.</title>
        <authorList>
            <person name="Medina R."/>
            <person name="Franco M.E.E."/>
            <person name="Lucentini C.G."/>
            <person name="Saparrat M.C.N."/>
            <person name="Balatti P.A."/>
        </authorList>
    </citation>
    <scope>NUCLEOTIDE SEQUENCE [LARGE SCALE GENOMIC DNA]</scope>
    <source>
        <strain evidence="18">CIDEFI 213</strain>
    </source>
</reference>
<dbReference type="AlphaFoldDB" id="A0A364N0Z8"/>
<feature type="disulfide bond" evidence="16">
    <location>
        <begin position="111"/>
        <end position="147"/>
    </location>
</feature>
<keyword evidence="8" id="KW-0679">Respiratory chain</keyword>
<keyword evidence="7" id="KW-0813">Transport</keyword>
<evidence type="ECO:0000256" key="5">
    <source>
        <dbReference type="ARBA" id="ARBA00011261"/>
    </source>
</evidence>
<accession>A0A364N0Z8</accession>
<comment type="similarity">
    <text evidence="4">Belongs to the complex I NDUFS5 subunit family.</text>
</comment>
<comment type="caution">
    <text evidence="17">The sequence shown here is derived from an EMBL/GenBank/DDBJ whole genome shotgun (WGS) entry which is preliminary data.</text>
</comment>
<dbReference type="Proteomes" id="UP000249619">
    <property type="component" value="Unassembled WGS sequence"/>
</dbReference>
<dbReference type="PANTHER" id="PTHR15224">
    <property type="entry name" value="NADH DEHYDROGENASE [UBIQUINONE] IRON-SULFUR PROTEIN 5"/>
    <property type="match status" value="1"/>
</dbReference>
<dbReference type="GO" id="GO:0005758">
    <property type="term" value="C:mitochondrial intermembrane space"/>
    <property type="evidence" value="ECO:0007669"/>
    <property type="project" value="UniProtKB-SubCell"/>
</dbReference>
<proteinExistence type="inferred from homology"/>
<dbReference type="OrthoDB" id="9992197at2759"/>
<dbReference type="STRING" id="183478.A0A364N0Z8"/>
<dbReference type="PANTHER" id="PTHR15224:SF1">
    <property type="entry name" value="NADH DEHYDROGENASE [UBIQUINONE] IRON-SULFUR PROTEIN 5"/>
    <property type="match status" value="1"/>
</dbReference>
<evidence type="ECO:0000256" key="14">
    <source>
        <dbReference type="ARBA" id="ARBA00031222"/>
    </source>
</evidence>
<evidence type="ECO:0000256" key="15">
    <source>
        <dbReference type="ARBA" id="ARBA00032739"/>
    </source>
</evidence>
<dbReference type="GO" id="GO:0032981">
    <property type="term" value="P:mitochondrial respiratory chain complex I assembly"/>
    <property type="evidence" value="ECO:0007669"/>
    <property type="project" value="TreeGrafter"/>
</dbReference>
<evidence type="ECO:0000256" key="16">
    <source>
        <dbReference type="PIRSR" id="PIRSR619342-50"/>
    </source>
</evidence>
<dbReference type="GO" id="GO:0005743">
    <property type="term" value="C:mitochondrial inner membrane"/>
    <property type="evidence" value="ECO:0007669"/>
    <property type="project" value="UniProtKB-SubCell"/>
</dbReference>
<keyword evidence="13 16" id="KW-1015">Disulfide bond</keyword>
<evidence type="ECO:0000256" key="6">
    <source>
        <dbReference type="ARBA" id="ARBA00013482"/>
    </source>
</evidence>
<keyword evidence="9" id="KW-0999">Mitochondrion inner membrane</keyword>
<evidence type="ECO:0000256" key="9">
    <source>
        <dbReference type="ARBA" id="ARBA00022792"/>
    </source>
</evidence>
<keyword evidence="18" id="KW-1185">Reference proteome</keyword>
<dbReference type="CDD" id="cd24141">
    <property type="entry name" value="NDUFS5-like"/>
    <property type="match status" value="1"/>
</dbReference>
<evidence type="ECO:0000256" key="2">
    <source>
        <dbReference type="ARBA" id="ARBA00004569"/>
    </source>
</evidence>
<evidence type="ECO:0000256" key="1">
    <source>
        <dbReference type="ARBA" id="ARBA00003195"/>
    </source>
</evidence>
<evidence type="ECO:0000313" key="18">
    <source>
        <dbReference type="Proteomes" id="UP000249619"/>
    </source>
</evidence>
<comment type="function">
    <text evidence="1">Accessory subunit of the mitochondrial membrane respiratory chain NADH dehydrogenase (Complex I), that is believed not to be involved in catalysis. Complex I functions in the transfer of electrons from NADH to the respiratory chain. The immediate electron acceptor for the enzyme is believed to be ubiquinone.</text>
</comment>
<keyword evidence="17" id="KW-0830">Ubiquinone</keyword>
<evidence type="ECO:0000256" key="4">
    <source>
        <dbReference type="ARBA" id="ARBA00007372"/>
    </source>
</evidence>
<evidence type="ECO:0000256" key="7">
    <source>
        <dbReference type="ARBA" id="ARBA00022448"/>
    </source>
</evidence>
<gene>
    <name evidence="17" type="ORF">DDE83_005695</name>
</gene>
<organism evidence="17 18">
    <name type="scientific">Stemphylium lycopersici</name>
    <name type="common">Tomato gray leaf spot disease fungus</name>
    <name type="synonym">Thyrospora lycopersici</name>
    <dbReference type="NCBI Taxonomy" id="183478"/>
    <lineage>
        <taxon>Eukaryota</taxon>
        <taxon>Fungi</taxon>
        <taxon>Dikarya</taxon>
        <taxon>Ascomycota</taxon>
        <taxon>Pezizomycotina</taxon>
        <taxon>Dothideomycetes</taxon>
        <taxon>Pleosporomycetidae</taxon>
        <taxon>Pleosporales</taxon>
        <taxon>Pleosporineae</taxon>
        <taxon>Pleosporaceae</taxon>
        <taxon>Stemphylium</taxon>
    </lineage>
</organism>
<evidence type="ECO:0000313" key="17">
    <source>
        <dbReference type="EMBL" id="RAR09152.1"/>
    </source>
</evidence>
<dbReference type="InterPro" id="IPR019342">
    <property type="entry name" value="NADH_UbQ_OxRdtase_FeS-su5"/>
</dbReference>
<evidence type="ECO:0000256" key="3">
    <source>
        <dbReference type="ARBA" id="ARBA00004637"/>
    </source>
</evidence>
<protein>
    <recommendedName>
        <fullName evidence="6">NADH dehydrogenase [ubiquinone] iron-sulfur protein 5</fullName>
    </recommendedName>
    <alternativeName>
        <fullName evidence="14">Complex I-15 kDa</fullName>
    </alternativeName>
    <alternativeName>
        <fullName evidence="15">NADH-ubiquinone oxidoreductase 15 kDa subunit</fullName>
    </alternativeName>
</protein>
<keyword evidence="12" id="KW-0472">Membrane</keyword>
<evidence type="ECO:0000256" key="11">
    <source>
        <dbReference type="ARBA" id="ARBA00023128"/>
    </source>
</evidence>
<feature type="disulfide bond" evidence="16">
    <location>
        <begin position="121"/>
        <end position="137"/>
    </location>
</feature>
<sequence length="209" mass="23167">MASGYGIAGATQDLKRHHGHANGIPTKHLTARRALHQEQKSATCREFRQSPTTRPAVALPGDVFLHAAATLSKLSKPSNSSLRSPTLYPYNSPSRIYQTETNKTPLGPSRCFPFWQEVLACYTTNTNAEDDSGKAKCAPVLEDYYECLHHKKEAARTLALQAAYRKAEANIKRDDAPSAGEIRRLGVLDAPLEEKNLKASKWFPHKEIN</sequence>
<keyword evidence="11" id="KW-0496">Mitochondrion</keyword>
<evidence type="ECO:0000256" key="12">
    <source>
        <dbReference type="ARBA" id="ARBA00023136"/>
    </source>
</evidence>
<dbReference type="EMBL" id="QGDH01000079">
    <property type="protein sequence ID" value="RAR09152.1"/>
    <property type="molecule type" value="Genomic_DNA"/>
</dbReference>